<dbReference type="RefSeq" id="WP_154267583.1">
    <property type="nucleotide sequence ID" value="NZ_JAJCJQ010000022.1"/>
</dbReference>
<dbReference type="GO" id="GO:0006508">
    <property type="term" value="P:proteolysis"/>
    <property type="evidence" value="ECO:0007669"/>
    <property type="project" value="UniProtKB-KW"/>
</dbReference>
<name>A0A6L5TBM3_9FIRM</name>
<dbReference type="EMBL" id="WKQP01000044">
    <property type="protein sequence ID" value="MSC61585.1"/>
    <property type="molecule type" value="Genomic_DNA"/>
</dbReference>
<dbReference type="Proteomes" id="UP000479563">
    <property type="component" value="Unassembled WGS sequence"/>
</dbReference>
<keyword evidence="1" id="KW-1133">Transmembrane helix</keyword>
<feature type="transmembrane region" description="Helical" evidence="1">
    <location>
        <begin position="7"/>
        <end position="25"/>
    </location>
</feature>
<feature type="transmembrane region" description="Helical" evidence="1">
    <location>
        <begin position="121"/>
        <end position="148"/>
    </location>
</feature>
<feature type="domain" description="CAAX prenyl protease 2/Lysostaphin resistance protein A-like" evidence="2">
    <location>
        <begin position="122"/>
        <end position="223"/>
    </location>
</feature>
<dbReference type="PANTHER" id="PTHR36435:SF1">
    <property type="entry name" value="CAAX AMINO TERMINAL PROTEASE FAMILY PROTEIN"/>
    <property type="match status" value="1"/>
</dbReference>
<dbReference type="GO" id="GO:0008237">
    <property type="term" value="F:metallopeptidase activity"/>
    <property type="evidence" value="ECO:0007669"/>
    <property type="project" value="UniProtKB-KW"/>
</dbReference>
<dbReference type="InterPro" id="IPR003675">
    <property type="entry name" value="Rce1/LyrA-like_dom"/>
</dbReference>
<dbReference type="Pfam" id="PF02517">
    <property type="entry name" value="Rce1-like"/>
    <property type="match status" value="1"/>
</dbReference>
<organism evidence="4 5">
    <name type="scientific">Agathobacter rectalis</name>
    <dbReference type="NCBI Taxonomy" id="39491"/>
    <lineage>
        <taxon>Bacteria</taxon>
        <taxon>Bacillati</taxon>
        <taxon>Bacillota</taxon>
        <taxon>Clostridia</taxon>
        <taxon>Lachnospirales</taxon>
        <taxon>Lachnospiraceae</taxon>
        <taxon>Agathobacter</taxon>
    </lineage>
</organism>
<dbReference type="InterPro" id="IPR052710">
    <property type="entry name" value="CAAX_protease"/>
</dbReference>
<reference evidence="4 5" key="1">
    <citation type="journal article" date="2019" name="Nat. Med.">
        <title>A library of human gut bacterial isolates paired with longitudinal multiomics data enables mechanistic microbiome research.</title>
        <authorList>
            <person name="Poyet M."/>
            <person name="Groussin M."/>
            <person name="Gibbons S.M."/>
            <person name="Avila-Pacheco J."/>
            <person name="Jiang X."/>
            <person name="Kearney S.M."/>
            <person name="Perrotta A.R."/>
            <person name="Berdy B."/>
            <person name="Zhao S."/>
            <person name="Lieberman T.D."/>
            <person name="Swanson P.K."/>
            <person name="Smith M."/>
            <person name="Roesemann S."/>
            <person name="Alexander J.E."/>
            <person name="Rich S.A."/>
            <person name="Livny J."/>
            <person name="Vlamakis H."/>
            <person name="Clish C."/>
            <person name="Bullock K."/>
            <person name="Deik A."/>
            <person name="Scott J."/>
            <person name="Pierce K.A."/>
            <person name="Xavier R.J."/>
            <person name="Alm E.J."/>
        </authorList>
    </citation>
    <scope>NUCLEOTIDE SEQUENCE [LARGE SCALE GENOMIC DNA]</scope>
    <source>
        <strain evidence="4 5">BIOML-A11</strain>
    </source>
</reference>
<feature type="transmembrane region" description="Helical" evidence="1">
    <location>
        <begin position="83"/>
        <end position="101"/>
    </location>
</feature>
<gene>
    <name evidence="4" type="ORF">GKE07_15655</name>
    <name evidence="3" type="ORF">LIZ82_12160</name>
</gene>
<comment type="caution">
    <text evidence="4">The sequence shown here is derived from an EMBL/GenBank/DDBJ whole genome shotgun (WGS) entry which is preliminary data.</text>
</comment>
<keyword evidence="4" id="KW-0482">Metalloprotease</keyword>
<dbReference type="GO" id="GO:0080120">
    <property type="term" value="P:CAAX-box protein maturation"/>
    <property type="evidence" value="ECO:0007669"/>
    <property type="project" value="UniProtKB-ARBA"/>
</dbReference>
<feature type="transmembrane region" description="Helical" evidence="1">
    <location>
        <begin position="179"/>
        <end position="203"/>
    </location>
</feature>
<keyword evidence="1" id="KW-0472">Membrane</keyword>
<dbReference type="Proteomes" id="UP001197741">
    <property type="component" value="Unassembled WGS sequence"/>
</dbReference>
<evidence type="ECO:0000313" key="3">
    <source>
        <dbReference type="EMBL" id="MCB6961634.1"/>
    </source>
</evidence>
<evidence type="ECO:0000256" key="1">
    <source>
        <dbReference type="SAM" id="Phobius"/>
    </source>
</evidence>
<evidence type="ECO:0000313" key="5">
    <source>
        <dbReference type="Proteomes" id="UP000479563"/>
    </source>
</evidence>
<protein>
    <submittedName>
        <fullName evidence="4">CPBP family intramembrane metalloprotease</fullName>
    </submittedName>
</protein>
<feature type="transmembrane region" description="Helical" evidence="1">
    <location>
        <begin position="45"/>
        <end position="62"/>
    </location>
</feature>
<feature type="transmembrane region" description="Helical" evidence="1">
    <location>
        <begin position="155"/>
        <end position="173"/>
    </location>
</feature>
<keyword evidence="4" id="KW-0378">Hydrolase</keyword>
<evidence type="ECO:0000313" key="4">
    <source>
        <dbReference type="EMBL" id="MSC61585.1"/>
    </source>
</evidence>
<dbReference type="PANTHER" id="PTHR36435">
    <property type="entry name" value="SLR1288 PROTEIN"/>
    <property type="match status" value="1"/>
</dbReference>
<keyword evidence="1" id="KW-0812">Transmembrane</keyword>
<dbReference type="AlphaFoldDB" id="A0A6L5TBM3"/>
<sequence>MSRIKSNFDYLFVIIYFTGTIFFQTKLSENVLLNIHGNTKFWDTYFEIIYYGIFAVACLLFYKNKIAASIKKIKITDFKYIGIALIFIIITMVASAIILSYNGIGESANQEAINNYISDYGIITLLVVIILGPLVEEIVFRGIIYYLLRGKKGNLARIIVANFITSLMFAIYHCGIKSLLVFNVEQILAIIPLFFLGVGIAYVQEKTSNISCSIVTHIVINLIATS</sequence>
<accession>A0A6L5TBM3</accession>
<evidence type="ECO:0000259" key="2">
    <source>
        <dbReference type="Pfam" id="PF02517"/>
    </source>
</evidence>
<dbReference type="EMBL" id="JAJCJQ010000022">
    <property type="protein sequence ID" value="MCB6961634.1"/>
    <property type="molecule type" value="Genomic_DNA"/>
</dbReference>
<proteinExistence type="predicted"/>
<dbReference type="GO" id="GO:0004175">
    <property type="term" value="F:endopeptidase activity"/>
    <property type="evidence" value="ECO:0007669"/>
    <property type="project" value="UniProtKB-ARBA"/>
</dbReference>
<keyword evidence="4" id="KW-0645">Protease</keyword>
<reference evidence="3" key="2">
    <citation type="submission" date="2021-10" db="EMBL/GenBank/DDBJ databases">
        <title>Collection of gut derived symbiotic bacterial strains cultured from healthy donors.</title>
        <authorList>
            <person name="Lin H."/>
            <person name="Littmann E."/>
            <person name="Kohout C."/>
            <person name="Pamer E.G."/>
        </authorList>
    </citation>
    <scope>NUCLEOTIDE SEQUENCE</scope>
    <source>
        <strain evidence="3">DFI.7.28A</strain>
    </source>
</reference>